<dbReference type="OrthoDB" id="9814363at2"/>
<dbReference type="InterPro" id="IPR004089">
    <property type="entry name" value="MCPsignal_dom"/>
</dbReference>
<feature type="domain" description="Methyl-accepting transducer" evidence="5">
    <location>
        <begin position="321"/>
        <end position="543"/>
    </location>
</feature>
<dbReference type="SUPFAM" id="SSF103190">
    <property type="entry name" value="Sensory domain-like"/>
    <property type="match status" value="1"/>
</dbReference>
<keyword evidence="4" id="KW-0472">Membrane</keyword>
<evidence type="ECO:0000256" key="4">
    <source>
        <dbReference type="SAM" id="Phobius"/>
    </source>
</evidence>
<protein>
    <submittedName>
        <fullName evidence="7">Methyl-accepting chemotaxis protein</fullName>
    </submittedName>
</protein>
<evidence type="ECO:0000259" key="6">
    <source>
        <dbReference type="PROSITE" id="PS50885"/>
    </source>
</evidence>
<evidence type="ECO:0000313" key="7">
    <source>
        <dbReference type="EMBL" id="QEN03659.1"/>
    </source>
</evidence>
<keyword evidence="1 3" id="KW-0807">Transducer</keyword>
<dbReference type="Pfam" id="PF17201">
    <property type="entry name" value="Cache_3-Cache_2"/>
    <property type="match status" value="1"/>
</dbReference>
<evidence type="ECO:0000259" key="5">
    <source>
        <dbReference type="PROSITE" id="PS50111"/>
    </source>
</evidence>
<dbReference type="SMART" id="SM00283">
    <property type="entry name" value="MA"/>
    <property type="match status" value="1"/>
</dbReference>
<dbReference type="InterPro" id="IPR033462">
    <property type="entry name" value="Cache_3-Cache_2"/>
</dbReference>
<dbReference type="PROSITE" id="PS50111">
    <property type="entry name" value="CHEMOTAXIS_TRANSDUC_2"/>
    <property type="match status" value="1"/>
</dbReference>
<accession>A0A5C1Q9S4</accession>
<dbReference type="PANTHER" id="PTHR32089">
    <property type="entry name" value="METHYL-ACCEPTING CHEMOTAXIS PROTEIN MCPB"/>
    <property type="match status" value="1"/>
</dbReference>
<keyword evidence="4" id="KW-1133">Transmembrane helix</keyword>
<dbReference type="Proteomes" id="UP000323824">
    <property type="component" value="Chromosome"/>
</dbReference>
<keyword evidence="4" id="KW-0812">Transmembrane</keyword>
<dbReference type="RefSeq" id="WP_149566917.1">
    <property type="nucleotide sequence ID" value="NZ_CP035807.1"/>
</dbReference>
<dbReference type="SMART" id="SM00304">
    <property type="entry name" value="HAMP"/>
    <property type="match status" value="1"/>
</dbReference>
<dbReference type="InterPro" id="IPR029151">
    <property type="entry name" value="Sensor-like_sf"/>
</dbReference>
<evidence type="ECO:0000256" key="3">
    <source>
        <dbReference type="PROSITE-ProRule" id="PRU00284"/>
    </source>
</evidence>
<evidence type="ECO:0000256" key="1">
    <source>
        <dbReference type="ARBA" id="ARBA00023224"/>
    </source>
</evidence>
<name>A0A5C1Q9S4_9SPIO</name>
<dbReference type="CDD" id="cd06225">
    <property type="entry name" value="HAMP"/>
    <property type="match status" value="1"/>
</dbReference>
<evidence type="ECO:0000256" key="2">
    <source>
        <dbReference type="ARBA" id="ARBA00029447"/>
    </source>
</evidence>
<reference evidence="7 8" key="1">
    <citation type="submission" date="2019-02" db="EMBL/GenBank/DDBJ databases">
        <authorList>
            <person name="Fomenkov A."/>
            <person name="Dubinina G."/>
            <person name="Grabovich M."/>
            <person name="Vincze T."/>
            <person name="Roberts R.J."/>
        </authorList>
    </citation>
    <scope>NUCLEOTIDE SEQUENCE [LARGE SCALE GENOMIC DNA]</scope>
    <source>
        <strain evidence="7 8">P</strain>
    </source>
</reference>
<dbReference type="PANTHER" id="PTHR32089:SF112">
    <property type="entry name" value="LYSOZYME-LIKE PROTEIN-RELATED"/>
    <property type="match status" value="1"/>
</dbReference>
<reference evidence="7 8" key="2">
    <citation type="submission" date="2019-09" db="EMBL/GenBank/DDBJ databases">
        <title>Complete Genome Sequence and Methylome Analysis of free living Spirochaetas.</title>
        <authorList>
            <person name="Leshcheva N."/>
            <person name="Mikheeva N."/>
        </authorList>
    </citation>
    <scope>NUCLEOTIDE SEQUENCE [LARGE SCALE GENOMIC DNA]</scope>
    <source>
        <strain evidence="7 8">P</strain>
    </source>
</reference>
<keyword evidence="8" id="KW-1185">Reference proteome</keyword>
<dbReference type="GO" id="GO:0007165">
    <property type="term" value="P:signal transduction"/>
    <property type="evidence" value="ECO:0007669"/>
    <property type="project" value="UniProtKB-KW"/>
</dbReference>
<sequence>MIRFNTVKNKLSLLMVLSVVLLTLILQLSSYITTNRYMKKLTISVLKTKLDGDIESSKNLLNIHFGSLTLKDSRLIDSKGNSIEGNSLFVDQVLDQLGVLCTIFVSKESDFTRVSTNIKDANGERVLGTKLGSNSAAFLDISNKKRYIGEAVIFGSNFLTMYEPILDRSNKLIGILFIGIPMTNIEDTITIFIKYILLNTFLFALVILIIILIIQNIFLNKTLAPLNKTIVMLKDISQGNGDLTKTIEINSNDDMKDLGDYFNLTIAKIRELILSVKKESYTLNNIGEDLSSNMTETAAAIYQITQNISSTKEQSLKQASSVDNTKKNMDQIIESINTLDESISSQSANIVESSSAIEQMLANIRSVGNTIEKNTSYVKELKKVSIEGKSGVDNVSNVISNITNESEGLLEISTIIQKIASQTNLLSMNAAIEAAHAGDSGKGFAVVADEIRKLAEDSGNQAKIISSVLKKMKSLIDSVSSSILEVSQVFNKVTDKINIVYTQEISIKNAMDEQNHGSNEILTAINELNRITNEVKERSSLMLRNSSDVLEEMNLLTMITNEINNGMDEMNVGAGEINTSVSEVNRISGDNKNSIKVLTDDIDKFIV</sequence>
<dbReference type="Gene3D" id="6.10.340.10">
    <property type="match status" value="1"/>
</dbReference>
<dbReference type="GO" id="GO:0016020">
    <property type="term" value="C:membrane"/>
    <property type="evidence" value="ECO:0007669"/>
    <property type="project" value="InterPro"/>
</dbReference>
<dbReference type="EMBL" id="CP035807">
    <property type="protein sequence ID" value="QEN03659.1"/>
    <property type="molecule type" value="Genomic_DNA"/>
</dbReference>
<feature type="transmembrane region" description="Helical" evidence="4">
    <location>
        <begin position="192"/>
        <end position="214"/>
    </location>
</feature>
<dbReference type="AlphaFoldDB" id="A0A5C1Q9S4"/>
<dbReference type="InterPro" id="IPR003660">
    <property type="entry name" value="HAMP_dom"/>
</dbReference>
<proteinExistence type="inferred from homology"/>
<gene>
    <name evidence="7" type="ORF">EW093_02730</name>
</gene>
<evidence type="ECO:0000313" key="8">
    <source>
        <dbReference type="Proteomes" id="UP000323824"/>
    </source>
</evidence>
<dbReference type="SUPFAM" id="SSF58104">
    <property type="entry name" value="Methyl-accepting chemotaxis protein (MCP) signaling domain"/>
    <property type="match status" value="2"/>
</dbReference>
<dbReference type="KEGG" id="sper:EW093_02730"/>
<dbReference type="PROSITE" id="PS50885">
    <property type="entry name" value="HAMP"/>
    <property type="match status" value="1"/>
</dbReference>
<comment type="similarity">
    <text evidence="2">Belongs to the methyl-accepting chemotaxis (MCP) protein family.</text>
</comment>
<dbReference type="Pfam" id="PF00015">
    <property type="entry name" value="MCPsignal"/>
    <property type="match status" value="1"/>
</dbReference>
<feature type="domain" description="HAMP" evidence="6">
    <location>
        <begin position="220"/>
        <end position="274"/>
    </location>
</feature>
<organism evidence="7 8">
    <name type="scientific">Thiospirochaeta perfilievii</name>
    <dbReference type="NCBI Taxonomy" id="252967"/>
    <lineage>
        <taxon>Bacteria</taxon>
        <taxon>Pseudomonadati</taxon>
        <taxon>Spirochaetota</taxon>
        <taxon>Spirochaetia</taxon>
        <taxon>Spirochaetales</taxon>
        <taxon>Spirochaetaceae</taxon>
        <taxon>Thiospirochaeta</taxon>
    </lineage>
</organism>
<dbReference type="Gene3D" id="1.10.287.950">
    <property type="entry name" value="Methyl-accepting chemotaxis protein"/>
    <property type="match status" value="1"/>
</dbReference>